<protein>
    <submittedName>
        <fullName evidence="2">ATP-binding protein</fullName>
    </submittedName>
</protein>
<gene>
    <name evidence="2" type="ORF">P3W24_07230</name>
</gene>
<accession>A0ABT6B9E0</accession>
<dbReference type="SUPFAM" id="SSF81606">
    <property type="entry name" value="PP2C-like"/>
    <property type="match status" value="1"/>
</dbReference>
<proteinExistence type="predicted"/>
<dbReference type="InterPro" id="IPR036890">
    <property type="entry name" value="HATPase_C_sf"/>
</dbReference>
<evidence type="ECO:0000313" key="2">
    <source>
        <dbReference type="EMBL" id="MDF4024750.1"/>
    </source>
</evidence>
<reference evidence="2 3" key="1">
    <citation type="journal article" date="2024" name="Curr. Microbiol.">
        <title>Luteibacter sahnii sp. nov., A Novel Yellow-Colored Xanthomonadin Pigment Producing Probiotic Bacterium from Healthy Rice Seed Microbiome.</title>
        <authorList>
            <person name="Jaiswal G."/>
            <person name="Rana R."/>
            <person name="Nayak P.K."/>
            <person name="Chouhan R."/>
            <person name="Gandhi S.G."/>
            <person name="Patel H.K."/>
            <person name="Patil P.B."/>
        </authorList>
    </citation>
    <scope>NUCLEOTIDE SEQUENCE [LARGE SCALE GENOMIC DNA]</scope>
    <source>
        <strain evidence="2 3">PPL201</strain>
    </source>
</reference>
<dbReference type="PANTHER" id="PTHR35801:SF1">
    <property type="entry name" value="PHOSPHOSERINE PHOSPHATASE RSBX"/>
    <property type="match status" value="1"/>
</dbReference>
<dbReference type="InterPro" id="IPR036457">
    <property type="entry name" value="PPM-type-like_dom_sf"/>
</dbReference>
<dbReference type="Gene3D" id="3.60.40.10">
    <property type="entry name" value="PPM-type phosphatase domain"/>
    <property type="match status" value="1"/>
</dbReference>
<evidence type="ECO:0000313" key="3">
    <source>
        <dbReference type="Proteomes" id="UP001528850"/>
    </source>
</evidence>
<keyword evidence="2" id="KW-0067">ATP-binding</keyword>
<keyword evidence="3" id="KW-1185">Reference proteome</keyword>
<dbReference type="EMBL" id="JARJJS010000002">
    <property type="protein sequence ID" value="MDF4024750.1"/>
    <property type="molecule type" value="Genomic_DNA"/>
</dbReference>
<dbReference type="InterPro" id="IPR039248">
    <property type="entry name" value="Ptase_RsbX"/>
</dbReference>
<dbReference type="InterPro" id="IPR001932">
    <property type="entry name" value="PPM-type_phosphatase-like_dom"/>
</dbReference>
<dbReference type="SUPFAM" id="SSF55874">
    <property type="entry name" value="ATPase domain of HSP90 chaperone/DNA topoisomerase II/histidine kinase"/>
    <property type="match status" value="1"/>
</dbReference>
<dbReference type="InterPro" id="IPR003594">
    <property type="entry name" value="HATPase_dom"/>
</dbReference>
<organism evidence="2 3">
    <name type="scientific">Luteibacter sahnii</name>
    <dbReference type="NCBI Taxonomy" id="3021977"/>
    <lineage>
        <taxon>Bacteria</taxon>
        <taxon>Pseudomonadati</taxon>
        <taxon>Pseudomonadota</taxon>
        <taxon>Gammaproteobacteria</taxon>
        <taxon>Lysobacterales</taxon>
        <taxon>Rhodanobacteraceae</taxon>
        <taxon>Luteibacter</taxon>
    </lineage>
</organism>
<evidence type="ECO:0000259" key="1">
    <source>
        <dbReference type="SMART" id="SM00331"/>
    </source>
</evidence>
<keyword evidence="2" id="KW-0547">Nucleotide-binding</keyword>
<comment type="caution">
    <text evidence="2">The sequence shown here is derived from an EMBL/GenBank/DDBJ whole genome shotgun (WGS) entry which is preliminary data.</text>
</comment>
<feature type="domain" description="PPM-type phosphatase" evidence="1">
    <location>
        <begin position="149"/>
        <end position="331"/>
    </location>
</feature>
<dbReference type="Pfam" id="PF07228">
    <property type="entry name" value="SpoIIE"/>
    <property type="match status" value="1"/>
</dbReference>
<dbReference type="GO" id="GO:0005524">
    <property type="term" value="F:ATP binding"/>
    <property type="evidence" value="ECO:0007669"/>
    <property type="project" value="UniProtKB-KW"/>
</dbReference>
<sequence length="335" mass="34855">MELTHAGEPTLIMAVEDGTQVGQVRRVAKQVAEQIGFDEADAGRVALVATELAGNVLRHAQGGEIHVAIVPGHGAMGVSVTAVDRGRGFDMTTCLPDGYSTAGSRGEGLGAIRRQSQVMDAYADHRGSVVLARMYPRGVTHADIRFGVTQQGLADEPACGDGWALAFAGDATCVALVDGLGHGHAAHVAAAACVGAYVEAPDGDPVDLMGRLGTAMAPTRGGAVVLARHAGDALRYCGIGNISGSLHDRDGSRGLASHPGIVGTAARRVQAFDFKATAGKVLLMHSDGLQSRWSLRDYPGLVTRHPAVIAALLYRDFNRGRDDVTVLAITLEDRA</sequence>
<dbReference type="Proteomes" id="UP001528850">
    <property type="component" value="Unassembled WGS sequence"/>
</dbReference>
<dbReference type="SMART" id="SM00331">
    <property type="entry name" value="PP2C_SIG"/>
    <property type="match status" value="1"/>
</dbReference>
<dbReference type="Pfam" id="PF13581">
    <property type="entry name" value="HATPase_c_2"/>
    <property type="match status" value="1"/>
</dbReference>
<dbReference type="PANTHER" id="PTHR35801">
    <property type="entry name" value="PHOSPHOSERINE PHOSPHATASE RSBX"/>
    <property type="match status" value="1"/>
</dbReference>
<name>A0ABT6B9E0_9GAMM</name>
<dbReference type="Gene3D" id="3.30.565.10">
    <property type="entry name" value="Histidine kinase-like ATPase, C-terminal domain"/>
    <property type="match status" value="1"/>
</dbReference>